<dbReference type="AlphaFoldDB" id="A0A059EXW3"/>
<evidence type="ECO:0000256" key="1">
    <source>
        <dbReference type="SAM" id="Coils"/>
    </source>
</evidence>
<dbReference type="PANTHER" id="PTHR22957:SF27">
    <property type="entry name" value="TBC1 DOMAIN FAMILY MEMBER 13"/>
    <property type="match status" value="1"/>
</dbReference>
<evidence type="ECO:0000259" key="2">
    <source>
        <dbReference type="PROSITE" id="PS50086"/>
    </source>
</evidence>
<proteinExistence type="predicted"/>
<dbReference type="STRING" id="1288291.A0A059EXW3"/>
<gene>
    <name evidence="3" type="ORF">H312_02695</name>
</gene>
<dbReference type="HOGENOM" id="CLU_018687_5_0_1"/>
<dbReference type="SMART" id="SM00164">
    <property type="entry name" value="TBC"/>
    <property type="match status" value="1"/>
</dbReference>
<dbReference type="VEuPathDB" id="MicrosporidiaDB:H312_02695"/>
<keyword evidence="1" id="KW-0175">Coiled coil</keyword>
<accession>A0A059EXW3</accession>
<evidence type="ECO:0000313" key="4">
    <source>
        <dbReference type="Proteomes" id="UP000030655"/>
    </source>
</evidence>
<name>A0A059EXW3_9MICR</name>
<dbReference type="SUPFAM" id="SSF47923">
    <property type="entry name" value="Ypt/Rab-GAP domain of gyp1p"/>
    <property type="match status" value="2"/>
</dbReference>
<sequence length="294" mass="35389">MLISNDKYINVHSLKNEGLFGFKNGERPYAWRLLLNLQSLDRSSFLDATNEKNKKYLFLLNLTEEIKDFRETKNAMKLKLKDDYRNDLHQIDIDLKRLKKQYRMFKEEDITFMYENILLLFVEEWPWVGYVQGMSDILVPILHVFCEENINTAESSAFFVFANLFKLLYYNYSERQPGIIEFLDKFSSLLKEKDDVLYNHLKKEKVMEHFYAFRWANCLFTREFSLENIFILFDAMLSSDVNLFLRKFSVALIIHFREKLLSLDFNSIVLFLQELDKIDFKREQILLLIKESFK</sequence>
<protein>
    <recommendedName>
        <fullName evidence="2">Rab-GAP TBC domain-containing protein</fullName>
    </recommendedName>
</protein>
<dbReference type="Gene3D" id="1.10.8.270">
    <property type="entry name" value="putative rabgap domain of human tbc1 domain family member 14 like domains"/>
    <property type="match status" value="1"/>
</dbReference>
<dbReference type="GO" id="GO:0006886">
    <property type="term" value="P:intracellular protein transport"/>
    <property type="evidence" value="ECO:0007669"/>
    <property type="project" value="TreeGrafter"/>
</dbReference>
<dbReference type="EMBL" id="KK365220">
    <property type="protein sequence ID" value="KCZ79893.1"/>
    <property type="molecule type" value="Genomic_DNA"/>
</dbReference>
<dbReference type="Gene3D" id="1.10.472.80">
    <property type="entry name" value="Ypt/Rab-GAP domain of gyp1p, domain 3"/>
    <property type="match status" value="1"/>
</dbReference>
<reference evidence="3 4" key="2">
    <citation type="submission" date="2014-03" db="EMBL/GenBank/DDBJ databases">
        <title>The Genome Sequence of Anncaliia algerae insect isolate PRA339.</title>
        <authorList>
            <consortium name="The Broad Institute Genome Sequencing Platform"/>
            <consortium name="The Broad Institute Genome Sequencing Center for Infectious Disease"/>
            <person name="Cuomo C."/>
            <person name="Becnel J."/>
            <person name="Sanscrainte N."/>
            <person name="Walker B."/>
            <person name="Young S.K."/>
            <person name="Zeng Q."/>
            <person name="Gargeya S."/>
            <person name="Fitzgerald M."/>
            <person name="Haas B."/>
            <person name="Abouelleil A."/>
            <person name="Alvarado L."/>
            <person name="Arachchi H.M."/>
            <person name="Berlin A.M."/>
            <person name="Chapman S.B."/>
            <person name="Dewar J."/>
            <person name="Goldberg J."/>
            <person name="Griggs A."/>
            <person name="Gujja S."/>
            <person name="Hansen M."/>
            <person name="Howarth C."/>
            <person name="Imamovic A."/>
            <person name="Larimer J."/>
            <person name="McCowan C."/>
            <person name="Murphy C."/>
            <person name="Neiman D."/>
            <person name="Pearson M."/>
            <person name="Priest M."/>
            <person name="Roberts A."/>
            <person name="Saif S."/>
            <person name="Shea T."/>
            <person name="Sisk P."/>
            <person name="Sykes S."/>
            <person name="Wortman J."/>
            <person name="Nusbaum C."/>
            <person name="Birren B."/>
        </authorList>
    </citation>
    <scope>NUCLEOTIDE SEQUENCE [LARGE SCALE GENOMIC DNA]</scope>
    <source>
        <strain evidence="3 4">PRA339</strain>
    </source>
</reference>
<dbReference type="PROSITE" id="PS50086">
    <property type="entry name" value="TBC_RABGAP"/>
    <property type="match status" value="1"/>
</dbReference>
<dbReference type="Pfam" id="PF00566">
    <property type="entry name" value="RabGAP-TBC"/>
    <property type="match status" value="1"/>
</dbReference>
<dbReference type="InterPro" id="IPR000195">
    <property type="entry name" value="Rab-GAP-TBC_dom"/>
</dbReference>
<organism evidence="3 4">
    <name type="scientific">Anncaliia algerae PRA339</name>
    <dbReference type="NCBI Taxonomy" id="1288291"/>
    <lineage>
        <taxon>Eukaryota</taxon>
        <taxon>Fungi</taxon>
        <taxon>Fungi incertae sedis</taxon>
        <taxon>Microsporidia</taxon>
        <taxon>Tubulinosematoidea</taxon>
        <taxon>Tubulinosematidae</taxon>
        <taxon>Anncaliia</taxon>
    </lineage>
</organism>
<dbReference type="PANTHER" id="PTHR22957">
    <property type="entry name" value="TBC1 DOMAIN FAMILY MEMBER GTPASE-ACTIVATING PROTEIN"/>
    <property type="match status" value="1"/>
</dbReference>
<reference evidence="4" key="1">
    <citation type="submission" date="2013-02" db="EMBL/GenBank/DDBJ databases">
        <authorList>
            <consortium name="The Broad Institute Genome Sequencing Platform"/>
            <person name="Cuomo C."/>
            <person name="Becnel J."/>
            <person name="Sanscrainte N."/>
            <person name="Walker B."/>
            <person name="Young S.K."/>
            <person name="Zeng Q."/>
            <person name="Gargeya S."/>
            <person name="Fitzgerald M."/>
            <person name="Haas B."/>
            <person name="Abouelleil A."/>
            <person name="Alvarado L."/>
            <person name="Arachchi H.M."/>
            <person name="Berlin A.M."/>
            <person name="Chapman S.B."/>
            <person name="Dewar J."/>
            <person name="Goldberg J."/>
            <person name="Griggs A."/>
            <person name="Gujja S."/>
            <person name="Hansen M."/>
            <person name="Howarth C."/>
            <person name="Imamovic A."/>
            <person name="Larimer J."/>
            <person name="McCowan C."/>
            <person name="Murphy C."/>
            <person name="Neiman D."/>
            <person name="Pearson M."/>
            <person name="Priest M."/>
            <person name="Roberts A."/>
            <person name="Saif S."/>
            <person name="Shea T."/>
            <person name="Sisk P."/>
            <person name="Sykes S."/>
            <person name="Wortman J."/>
            <person name="Nusbaum C."/>
            <person name="Birren B."/>
        </authorList>
    </citation>
    <scope>NUCLEOTIDE SEQUENCE [LARGE SCALE GENOMIC DNA]</scope>
    <source>
        <strain evidence="4">PRA339</strain>
    </source>
</reference>
<keyword evidence="4" id="KW-1185">Reference proteome</keyword>
<feature type="domain" description="Rab-GAP TBC" evidence="2">
    <location>
        <begin position="21"/>
        <end position="240"/>
    </location>
</feature>
<dbReference type="OrthoDB" id="26371at2759"/>
<dbReference type="InterPro" id="IPR035969">
    <property type="entry name" value="Rab-GAP_TBC_sf"/>
</dbReference>
<dbReference type="Proteomes" id="UP000030655">
    <property type="component" value="Unassembled WGS sequence"/>
</dbReference>
<feature type="coiled-coil region" evidence="1">
    <location>
        <begin position="59"/>
        <end position="108"/>
    </location>
</feature>
<dbReference type="GO" id="GO:0005096">
    <property type="term" value="F:GTPase activator activity"/>
    <property type="evidence" value="ECO:0007669"/>
    <property type="project" value="TreeGrafter"/>
</dbReference>
<evidence type="ECO:0000313" key="3">
    <source>
        <dbReference type="EMBL" id="KCZ79893.1"/>
    </source>
</evidence>